<dbReference type="InterPro" id="IPR043502">
    <property type="entry name" value="DNA/RNA_pol_sf"/>
</dbReference>
<evidence type="ECO:0000259" key="18">
    <source>
        <dbReference type="PROSITE" id="PS50173"/>
    </source>
</evidence>
<dbReference type="CDD" id="cd17719">
    <property type="entry name" value="BRCT_Rev1"/>
    <property type="match status" value="1"/>
</dbReference>
<dbReference type="GO" id="GO:0042276">
    <property type="term" value="P:error-prone translesion synthesis"/>
    <property type="evidence" value="ECO:0007669"/>
    <property type="project" value="TreeGrafter"/>
</dbReference>
<dbReference type="Gene3D" id="6.10.250.1490">
    <property type="match status" value="1"/>
</dbReference>
<keyword evidence="6" id="KW-0808">Transferase</keyword>
<feature type="domain" description="BRCT" evidence="17">
    <location>
        <begin position="174"/>
        <end position="262"/>
    </location>
</feature>
<keyword evidence="11" id="KW-0238">DNA-binding</keyword>
<dbReference type="Gene3D" id="1.10.150.20">
    <property type="entry name" value="5' to 3' exonuclease, C-terminal subdomain"/>
    <property type="match status" value="1"/>
</dbReference>
<evidence type="ECO:0000256" key="1">
    <source>
        <dbReference type="ARBA" id="ARBA00001946"/>
    </source>
</evidence>
<dbReference type="SUPFAM" id="SSF56672">
    <property type="entry name" value="DNA/RNA polymerases"/>
    <property type="match status" value="1"/>
</dbReference>
<keyword evidence="20" id="KW-1185">Reference proteome</keyword>
<keyword evidence="7" id="KW-0548">Nucleotidyltransferase</keyword>
<dbReference type="InterPro" id="IPR053848">
    <property type="entry name" value="IMS_HHH_1"/>
</dbReference>
<dbReference type="InterPro" id="IPR043128">
    <property type="entry name" value="Rev_trsase/Diguanyl_cyclase"/>
</dbReference>
<evidence type="ECO:0000256" key="4">
    <source>
        <dbReference type="ARBA" id="ARBA00020399"/>
    </source>
</evidence>
<evidence type="ECO:0000256" key="13">
    <source>
        <dbReference type="ARBA" id="ARBA00023242"/>
    </source>
</evidence>
<dbReference type="GO" id="GO:0017125">
    <property type="term" value="F:deoxycytidyl transferase activity"/>
    <property type="evidence" value="ECO:0007669"/>
    <property type="project" value="TreeGrafter"/>
</dbReference>
<evidence type="ECO:0000256" key="15">
    <source>
        <dbReference type="ARBA" id="ARBA00081902"/>
    </source>
</evidence>
<dbReference type="HOGENOM" id="CLU_003901_1_0_1"/>
<comment type="cofactor">
    <cofactor evidence="1">
        <name>Mg(2+)</name>
        <dbReference type="ChEBI" id="CHEBI:18420"/>
    </cofactor>
</comment>
<keyword evidence="9" id="KW-0227">DNA damage</keyword>
<evidence type="ECO:0000256" key="9">
    <source>
        <dbReference type="ARBA" id="ARBA00022763"/>
    </source>
</evidence>
<dbReference type="OMA" id="PPKYMGM"/>
<accession>A5DN15</accession>
<dbReference type="Gene3D" id="3.40.1170.60">
    <property type="match status" value="1"/>
</dbReference>
<evidence type="ECO:0000256" key="12">
    <source>
        <dbReference type="ARBA" id="ARBA00023204"/>
    </source>
</evidence>
<reference evidence="19 20" key="1">
    <citation type="journal article" date="2009" name="Nature">
        <title>Evolution of pathogenicity and sexual reproduction in eight Candida genomes.</title>
        <authorList>
            <person name="Butler G."/>
            <person name="Rasmussen M.D."/>
            <person name="Lin M.F."/>
            <person name="Santos M.A."/>
            <person name="Sakthikumar S."/>
            <person name="Munro C.A."/>
            <person name="Rheinbay E."/>
            <person name="Grabherr M."/>
            <person name="Forche A."/>
            <person name="Reedy J.L."/>
            <person name="Agrafioti I."/>
            <person name="Arnaud M.B."/>
            <person name="Bates S."/>
            <person name="Brown A.J."/>
            <person name="Brunke S."/>
            <person name="Costanzo M.C."/>
            <person name="Fitzpatrick D.A."/>
            <person name="de Groot P.W."/>
            <person name="Harris D."/>
            <person name="Hoyer L.L."/>
            <person name="Hube B."/>
            <person name="Klis F.M."/>
            <person name="Kodira C."/>
            <person name="Lennard N."/>
            <person name="Logue M.E."/>
            <person name="Martin R."/>
            <person name="Neiman A.M."/>
            <person name="Nikolaou E."/>
            <person name="Quail M.A."/>
            <person name="Quinn J."/>
            <person name="Santos M.C."/>
            <person name="Schmitzberger F.F."/>
            <person name="Sherlock G."/>
            <person name="Shah P."/>
            <person name="Silverstein K.A."/>
            <person name="Skrzypek M.S."/>
            <person name="Soll D."/>
            <person name="Staggs R."/>
            <person name="Stansfield I."/>
            <person name="Stumpf M.P."/>
            <person name="Sudbery P.E."/>
            <person name="Srikantha T."/>
            <person name="Zeng Q."/>
            <person name="Berman J."/>
            <person name="Berriman M."/>
            <person name="Heitman J."/>
            <person name="Gow N.A."/>
            <person name="Lorenz M.C."/>
            <person name="Birren B.W."/>
            <person name="Kellis M."/>
            <person name="Cuomo C.A."/>
        </authorList>
    </citation>
    <scope>NUCLEOTIDE SEQUENCE [LARGE SCALE GENOMIC DNA]</scope>
    <source>
        <strain evidence="20">ATCC 6260 / CBS 566 / DSM 6381 / JCM 1539 / NBRC 10279 / NRRL Y-324</strain>
    </source>
</reference>
<feature type="region of interest" description="Disordered" evidence="16">
    <location>
        <begin position="796"/>
        <end position="821"/>
    </location>
</feature>
<dbReference type="FunFam" id="3.40.50.10190:FF:000011">
    <property type="entry name" value="DNA repair protein REV1"/>
    <property type="match status" value="1"/>
</dbReference>
<dbReference type="InParanoid" id="A5DN15"/>
<comment type="subcellular location">
    <subcellularLocation>
        <location evidence="2">Nucleus</location>
    </subcellularLocation>
</comment>
<evidence type="ECO:0000256" key="5">
    <source>
        <dbReference type="ARBA" id="ARBA00022634"/>
    </source>
</evidence>
<dbReference type="GO" id="GO:0003887">
    <property type="term" value="F:DNA-directed DNA polymerase activity"/>
    <property type="evidence" value="ECO:0007669"/>
    <property type="project" value="InterPro"/>
</dbReference>
<dbReference type="STRING" id="294746.A5DN15"/>
<keyword evidence="8" id="KW-0479">Metal-binding</keyword>
<evidence type="ECO:0000256" key="10">
    <source>
        <dbReference type="ARBA" id="ARBA00022842"/>
    </source>
</evidence>
<dbReference type="VEuPathDB" id="FungiDB:PGUG_04666"/>
<dbReference type="Pfam" id="PF16589">
    <property type="entry name" value="BRCT_2"/>
    <property type="match status" value="1"/>
</dbReference>
<dbReference type="Proteomes" id="UP000001997">
    <property type="component" value="Unassembled WGS sequence"/>
</dbReference>
<dbReference type="InterPro" id="IPR001126">
    <property type="entry name" value="UmuC"/>
</dbReference>
<dbReference type="eggNOG" id="KOG2093">
    <property type="taxonomic scope" value="Eukaryota"/>
</dbReference>
<feature type="region of interest" description="Disordered" evidence="16">
    <location>
        <begin position="886"/>
        <end position="915"/>
    </location>
</feature>
<dbReference type="InterPro" id="IPR025527">
    <property type="entry name" value="HUWE1/Rev1_UBM"/>
</dbReference>
<dbReference type="SUPFAM" id="SSF52113">
    <property type="entry name" value="BRCT domain"/>
    <property type="match status" value="1"/>
</dbReference>
<dbReference type="GO" id="GO:0070987">
    <property type="term" value="P:error-free translesion synthesis"/>
    <property type="evidence" value="ECO:0007669"/>
    <property type="project" value="TreeGrafter"/>
</dbReference>
<dbReference type="PROSITE" id="PS50172">
    <property type="entry name" value="BRCT"/>
    <property type="match status" value="1"/>
</dbReference>
<feature type="region of interest" description="Disordered" evidence="16">
    <location>
        <begin position="284"/>
        <end position="333"/>
    </location>
</feature>
<feature type="compositionally biased region" description="Acidic residues" evidence="16">
    <location>
        <begin position="297"/>
        <end position="316"/>
    </location>
</feature>
<name>A5DN15_PICGU</name>
<feature type="compositionally biased region" description="Basic and acidic residues" evidence="16">
    <location>
        <begin position="802"/>
        <end position="821"/>
    </location>
</feature>
<dbReference type="GO" id="GO:0005634">
    <property type="term" value="C:nucleus"/>
    <property type="evidence" value="ECO:0007669"/>
    <property type="project" value="UniProtKB-SubCell"/>
</dbReference>
<feature type="domain" description="UmuC" evidence="18">
    <location>
        <begin position="407"/>
        <end position="597"/>
    </location>
</feature>
<dbReference type="InterPro" id="IPR036420">
    <property type="entry name" value="BRCT_dom_sf"/>
</dbReference>
<dbReference type="Gene3D" id="3.30.1490.100">
    <property type="entry name" value="DNA polymerase, Y-family, little finger domain"/>
    <property type="match status" value="1"/>
</dbReference>
<dbReference type="SUPFAM" id="SSF100879">
    <property type="entry name" value="Lesion bypass DNA polymerase (Y-family), little finger domain"/>
    <property type="match status" value="1"/>
</dbReference>
<keyword evidence="13" id="KW-0539">Nucleus</keyword>
<dbReference type="AlphaFoldDB" id="A5DN15"/>
<evidence type="ECO:0000256" key="11">
    <source>
        <dbReference type="ARBA" id="ARBA00023125"/>
    </source>
</evidence>
<dbReference type="Pfam" id="PF11799">
    <property type="entry name" value="IMS_C"/>
    <property type="match status" value="1"/>
</dbReference>
<feature type="compositionally biased region" description="Basic and acidic residues" evidence="16">
    <location>
        <begin position="284"/>
        <end position="296"/>
    </location>
</feature>
<dbReference type="Pfam" id="PF00817">
    <property type="entry name" value="IMS"/>
    <property type="match status" value="1"/>
</dbReference>
<evidence type="ECO:0000256" key="7">
    <source>
        <dbReference type="ARBA" id="ARBA00022695"/>
    </source>
</evidence>
<evidence type="ECO:0000256" key="6">
    <source>
        <dbReference type="ARBA" id="ARBA00022679"/>
    </source>
</evidence>
<keyword evidence="10" id="KW-0460">Magnesium</keyword>
<dbReference type="Gene3D" id="3.40.50.10190">
    <property type="entry name" value="BRCT domain"/>
    <property type="match status" value="1"/>
</dbReference>
<dbReference type="InterPro" id="IPR036775">
    <property type="entry name" value="DNA_pol_Y-fam_lit_finger_sf"/>
</dbReference>
<keyword evidence="5" id="KW-0237">DNA synthesis</keyword>
<dbReference type="FunCoup" id="A5DN15">
    <property type="interactions" value="861"/>
</dbReference>
<protein>
    <recommendedName>
        <fullName evidence="4">DNA repair protein REV1</fullName>
    </recommendedName>
    <alternativeName>
        <fullName evidence="15">Reversionless protein 1</fullName>
    </alternativeName>
</protein>
<comment type="function">
    <text evidence="14">Deoxycytidyl transferase involved in DNA repair. Transfers a dCMP residue from dCTP to the 3'-end of a DNA primer in a template-dependent reaction. May assist in the first step in the bypass of abasic lesions by the insertion of a nucleotide opposite the lesion. Required for normal induction of mutations by physical and chemical agents. Involved in mitochondrial DNA mutagenesis.</text>
</comment>
<evidence type="ECO:0000256" key="3">
    <source>
        <dbReference type="ARBA" id="ARBA00010945"/>
    </source>
</evidence>
<evidence type="ECO:0000313" key="20">
    <source>
        <dbReference type="Proteomes" id="UP000001997"/>
    </source>
</evidence>
<evidence type="ECO:0000256" key="14">
    <source>
        <dbReference type="ARBA" id="ARBA00058985"/>
    </source>
</evidence>
<keyword evidence="12" id="KW-0234">DNA repair</keyword>
<gene>
    <name evidence="19" type="ORF">PGUG_04666</name>
</gene>
<feature type="compositionally biased region" description="Basic and acidic residues" evidence="16">
    <location>
        <begin position="320"/>
        <end position="333"/>
    </location>
</feature>
<dbReference type="GO" id="GO:0046872">
    <property type="term" value="F:metal ion binding"/>
    <property type="evidence" value="ECO:0007669"/>
    <property type="project" value="UniProtKB-KW"/>
</dbReference>
<evidence type="ECO:0000256" key="2">
    <source>
        <dbReference type="ARBA" id="ARBA00004123"/>
    </source>
</evidence>
<dbReference type="EMBL" id="CH408160">
    <property type="protein sequence ID" value="EDK40568.2"/>
    <property type="molecule type" value="Genomic_DNA"/>
</dbReference>
<dbReference type="Gene3D" id="3.30.70.270">
    <property type="match status" value="1"/>
</dbReference>
<dbReference type="InterPro" id="IPR017961">
    <property type="entry name" value="DNA_pol_Y-fam_little_finger"/>
</dbReference>
<dbReference type="OrthoDB" id="427711at2759"/>
<comment type="similarity">
    <text evidence="3">Belongs to the DNA polymerase type-Y family.</text>
</comment>
<evidence type="ECO:0000259" key="17">
    <source>
        <dbReference type="PROSITE" id="PS50172"/>
    </source>
</evidence>
<dbReference type="FunFam" id="3.30.1490.100:FF:000001">
    <property type="entry name" value="DNA repair protein REV1"/>
    <property type="match status" value="1"/>
</dbReference>
<evidence type="ECO:0000313" key="19">
    <source>
        <dbReference type="EMBL" id="EDK40568.2"/>
    </source>
</evidence>
<dbReference type="PROSITE" id="PS50173">
    <property type="entry name" value="UMUC"/>
    <property type="match status" value="1"/>
</dbReference>
<evidence type="ECO:0000256" key="8">
    <source>
        <dbReference type="ARBA" id="ARBA00022723"/>
    </source>
</evidence>
<dbReference type="InterPro" id="IPR001357">
    <property type="entry name" value="BRCT_dom"/>
</dbReference>
<evidence type="ECO:0000256" key="16">
    <source>
        <dbReference type="SAM" id="MobiDB-lite"/>
    </source>
</evidence>
<dbReference type="PANTHER" id="PTHR45990">
    <property type="entry name" value="DNA REPAIR PROTEIN REV1"/>
    <property type="match status" value="1"/>
</dbReference>
<proteinExistence type="inferred from homology"/>
<feature type="compositionally biased region" description="Polar residues" evidence="16">
    <location>
        <begin position="45"/>
        <end position="64"/>
    </location>
</feature>
<sequence>MHTQDSQRSDDQYSQYLHSLDDEELLKHIKTLSQGITENERQLPAAQSTPSGPKIRSQVSNASSDPFDDGLDNVLQDISVPAPSPVPNPAPNGVHRNTVHSSPTKGDNEVEASAAIAASLESDSSSSEEEKYKPSEFGDYGSYFQKKRIKQQETDEAYVKWDRERRKIQGEESFNSEIFKGCAVHVNGHTEPSMAEIHRLVIIHGGTFIGYLLNKGVATHIVCDRLTPRKRIMFKNYRVVKAQWIVDCVAKGQLLPWEDYRLIDNVAYDQSRLSFAKVIREEEKVEEKEEESKNDKDDAEEDKFEEEAEEFEDEPSPLESQKEQDMQEASQESRKEYITYINERQRSDQKTTFDAKHPDFIEHFFSNSRLHHLSSWKADLRRQFLRRIIGTKQFTEHKGVKTGKSVILHVDFDSFFVTASCLSHPNLDIKKQPIAVSHGTKTSDVASCNYVARSFGIRNGEWVGRAMKKCPELIVIEYDFDAYERCSKELYNFLIDSKIFDSVFPVSIDEVLLDATTYCSNSFSDSTFEQRVHDLSKMIRERVYELTSCPVSVGASYNVLLAKLALRKAKPDGQFQLFDNVEQFLTDIKVNDLPGVGYSHSEKLQEIMNTSSIPTAGEVRQLSLTKLINVLGEKTGQKLYNYARGIDSTSINIDLTNKEAVLGRKSVSVDVNYGIRFDTVLQLDDFFMRLAKELYKRLISLGICGSQVTLKLAKRAAGAPVNPPKYLGMGRCDFVSKSSRLGIPTNDWGVVGSELKSLYRMSQVPVQDLRGIAVTMTRLEDVDSLAKSKQAQLPFYRSSDGPVEKQKTPVRKQSKETKVSREDVANLGIDWDVLQELPPEIRTEIESELNRRNLGSSRLNKARGKAYLQQLFPSQAGAPAPYIRTVEAKSSPKKRKTASKSPSPQKPREPVVFSENSSYDMSVLDQLPSSLQEEIKRDIEYKKKIKKYDTTSMRDKLMNVKRSIVKSIDDEWLSTRASLSTLPKFQGETLSVRTIMIKIKEWIEMSLEQQGPHRDDVELFMTFYKDLLAQNDIFRCLSIVKHIKLQLIKHQAKVNYEPNDFVEIGLNEWKSILQDKIIAAFKSHCEHNNLKVDNEYVT</sequence>
<dbReference type="Pfam" id="PF14377">
    <property type="entry name" value="UBM"/>
    <property type="match status" value="2"/>
</dbReference>
<dbReference type="PANTHER" id="PTHR45990:SF1">
    <property type="entry name" value="DNA REPAIR PROTEIN REV1"/>
    <property type="match status" value="1"/>
</dbReference>
<dbReference type="Pfam" id="PF21999">
    <property type="entry name" value="IMS_HHH_1"/>
    <property type="match status" value="1"/>
</dbReference>
<dbReference type="GO" id="GO:0003684">
    <property type="term" value="F:damaged DNA binding"/>
    <property type="evidence" value="ECO:0007669"/>
    <property type="project" value="InterPro"/>
</dbReference>
<feature type="region of interest" description="Disordered" evidence="16">
    <location>
        <begin position="31"/>
        <end position="110"/>
    </location>
</feature>
<dbReference type="GeneID" id="5124816"/>
<dbReference type="SMART" id="SM00292">
    <property type="entry name" value="BRCT"/>
    <property type="match status" value="1"/>
</dbReference>
<dbReference type="RefSeq" id="XP_001482711.2">
    <property type="nucleotide sequence ID" value="XM_001482661.1"/>
</dbReference>
<dbReference type="GO" id="GO:0006281">
    <property type="term" value="P:DNA repair"/>
    <property type="evidence" value="ECO:0007669"/>
    <property type="project" value="UniProtKB-KW"/>
</dbReference>
<organism evidence="19 20">
    <name type="scientific">Meyerozyma guilliermondii (strain ATCC 6260 / CBS 566 / DSM 6381 / JCM 1539 / NBRC 10279 / NRRL Y-324)</name>
    <name type="common">Yeast</name>
    <name type="synonym">Candida guilliermondii</name>
    <dbReference type="NCBI Taxonomy" id="294746"/>
    <lineage>
        <taxon>Eukaryota</taxon>
        <taxon>Fungi</taxon>
        <taxon>Dikarya</taxon>
        <taxon>Ascomycota</taxon>
        <taxon>Saccharomycotina</taxon>
        <taxon>Pichiomycetes</taxon>
        <taxon>Debaryomycetaceae</taxon>
        <taxon>Meyerozyma</taxon>
    </lineage>
</organism>
<dbReference type="KEGG" id="pgu:PGUG_04666"/>